<dbReference type="InterPro" id="IPR015931">
    <property type="entry name" value="Acnase/IPM_dHydase_lsu_aba_1/3"/>
</dbReference>
<evidence type="ECO:0000256" key="12">
    <source>
        <dbReference type="ARBA" id="ARBA00031081"/>
    </source>
</evidence>
<dbReference type="Pfam" id="PF00694">
    <property type="entry name" value="Aconitase_C"/>
    <property type="match status" value="1"/>
</dbReference>
<evidence type="ECO:0000256" key="8">
    <source>
        <dbReference type="ARBA" id="ARBA00023004"/>
    </source>
</evidence>
<dbReference type="InterPro" id="IPR018136">
    <property type="entry name" value="Aconitase_4Fe-4S_BS"/>
</dbReference>
<keyword evidence="8" id="KW-0408">Iron</keyword>
<gene>
    <name evidence="16" type="ORF">SAMN05216404_10440</name>
</gene>
<dbReference type="GO" id="GO:0003994">
    <property type="term" value="F:aconitate hydratase activity"/>
    <property type="evidence" value="ECO:0007669"/>
    <property type="project" value="UniProtKB-EC"/>
</dbReference>
<dbReference type="Proteomes" id="UP000183898">
    <property type="component" value="Unassembled WGS sequence"/>
</dbReference>
<dbReference type="Gene3D" id="3.30.499.10">
    <property type="entry name" value="Aconitase, domain 3"/>
    <property type="match status" value="2"/>
</dbReference>
<evidence type="ECO:0000256" key="9">
    <source>
        <dbReference type="ARBA" id="ARBA00023014"/>
    </source>
</evidence>
<evidence type="ECO:0000256" key="7">
    <source>
        <dbReference type="ARBA" id="ARBA00022723"/>
    </source>
</evidence>
<dbReference type="NCBIfam" id="NF006757">
    <property type="entry name" value="PRK09277.1"/>
    <property type="match status" value="1"/>
</dbReference>
<dbReference type="Gene3D" id="6.10.190.10">
    <property type="match status" value="1"/>
</dbReference>
<dbReference type="PANTHER" id="PTHR11670">
    <property type="entry name" value="ACONITASE/IRON-RESPONSIVE ELEMENT FAMILY MEMBER"/>
    <property type="match status" value="1"/>
</dbReference>
<name>A0A1H8G042_9PROT</name>
<dbReference type="InterPro" id="IPR036008">
    <property type="entry name" value="Aconitase_4Fe-4S_dom"/>
</dbReference>
<dbReference type="InterPro" id="IPR044137">
    <property type="entry name" value="AcnA_IRP_Swivel"/>
</dbReference>
<keyword evidence="7" id="KW-0479">Metal-binding</keyword>
<keyword evidence="10" id="KW-0456">Lyase</keyword>
<evidence type="ECO:0000256" key="3">
    <source>
        <dbReference type="ARBA" id="ARBA00007185"/>
    </source>
</evidence>
<evidence type="ECO:0000256" key="13">
    <source>
        <dbReference type="ARBA" id="ARBA00031977"/>
    </source>
</evidence>
<dbReference type="SUPFAM" id="SSF53732">
    <property type="entry name" value="Aconitase iron-sulfur domain"/>
    <property type="match status" value="1"/>
</dbReference>
<evidence type="ECO:0000256" key="10">
    <source>
        <dbReference type="ARBA" id="ARBA00023239"/>
    </source>
</evidence>
<dbReference type="FunFam" id="3.30.499.10:FF:000002">
    <property type="entry name" value="Aconitate hydratase"/>
    <property type="match status" value="1"/>
</dbReference>
<dbReference type="InterPro" id="IPR001030">
    <property type="entry name" value="Acoase/IPM_deHydtase_lsu_aba"/>
</dbReference>
<evidence type="ECO:0000256" key="4">
    <source>
        <dbReference type="ARBA" id="ARBA00012926"/>
    </source>
</evidence>
<dbReference type="CDD" id="cd01586">
    <property type="entry name" value="AcnA_IRP"/>
    <property type="match status" value="1"/>
</dbReference>
<keyword evidence="9" id="KW-0411">Iron-sulfur</keyword>
<dbReference type="InterPro" id="IPR006249">
    <property type="entry name" value="Aconitase/IRP2"/>
</dbReference>
<dbReference type="SUPFAM" id="SSF52016">
    <property type="entry name" value="LeuD/IlvD-like"/>
    <property type="match status" value="1"/>
</dbReference>
<dbReference type="EMBL" id="FOCT01000004">
    <property type="protein sequence ID" value="SEN36867.1"/>
    <property type="molecule type" value="Genomic_DNA"/>
</dbReference>
<evidence type="ECO:0000256" key="11">
    <source>
        <dbReference type="ARBA" id="ARBA00023501"/>
    </source>
</evidence>
<evidence type="ECO:0000259" key="14">
    <source>
        <dbReference type="Pfam" id="PF00330"/>
    </source>
</evidence>
<dbReference type="GO" id="GO:0051539">
    <property type="term" value="F:4 iron, 4 sulfur cluster binding"/>
    <property type="evidence" value="ECO:0007669"/>
    <property type="project" value="UniProtKB-KW"/>
</dbReference>
<dbReference type="PRINTS" id="PR00415">
    <property type="entry name" value="ACONITASE"/>
</dbReference>
<comment type="cofactor">
    <cofactor evidence="1">
        <name>[4Fe-4S] cluster</name>
        <dbReference type="ChEBI" id="CHEBI:49883"/>
    </cofactor>
</comment>
<feature type="domain" description="Aconitase/3-isopropylmalate dehydratase large subunit alpha/beta/alpha" evidence="14">
    <location>
        <begin position="77"/>
        <end position="616"/>
    </location>
</feature>
<evidence type="ECO:0000259" key="15">
    <source>
        <dbReference type="Pfam" id="PF00694"/>
    </source>
</evidence>
<comment type="similarity">
    <text evidence="3">Belongs to the aconitase/IPM isomerase family.</text>
</comment>
<organism evidence="16 17">
    <name type="scientific">Nitrosospira multiformis</name>
    <dbReference type="NCBI Taxonomy" id="1231"/>
    <lineage>
        <taxon>Bacteria</taxon>
        <taxon>Pseudomonadati</taxon>
        <taxon>Pseudomonadota</taxon>
        <taxon>Betaproteobacteria</taxon>
        <taxon>Nitrosomonadales</taxon>
        <taxon>Nitrosomonadaceae</taxon>
        <taxon>Nitrosospira</taxon>
    </lineage>
</organism>
<dbReference type="UniPathway" id="UPA00223">
    <property type="reaction ID" value="UER00718"/>
</dbReference>
<evidence type="ECO:0000256" key="6">
    <source>
        <dbReference type="ARBA" id="ARBA00022485"/>
    </source>
</evidence>
<dbReference type="Gene3D" id="3.20.19.10">
    <property type="entry name" value="Aconitase, domain 4"/>
    <property type="match status" value="1"/>
</dbReference>
<dbReference type="InterPro" id="IPR015928">
    <property type="entry name" value="Aconitase/3IPM_dehydase_swvl"/>
</dbReference>
<dbReference type="GO" id="GO:0006099">
    <property type="term" value="P:tricarboxylic acid cycle"/>
    <property type="evidence" value="ECO:0007669"/>
    <property type="project" value="UniProtKB-UniPathway"/>
</dbReference>
<evidence type="ECO:0000256" key="2">
    <source>
        <dbReference type="ARBA" id="ARBA00004717"/>
    </source>
</evidence>
<accession>A0A1H8G042</accession>
<protein>
    <recommendedName>
        <fullName evidence="5">Aconitate hydratase A</fullName>
        <ecNumber evidence="4">4.2.1.3</ecNumber>
    </recommendedName>
    <alternativeName>
        <fullName evidence="13">Iron-responsive protein-like</fullName>
    </alternativeName>
    <alternativeName>
        <fullName evidence="12">RNA-binding protein</fullName>
    </alternativeName>
</protein>
<evidence type="ECO:0000313" key="16">
    <source>
        <dbReference type="EMBL" id="SEN36867.1"/>
    </source>
</evidence>
<evidence type="ECO:0000313" key="17">
    <source>
        <dbReference type="Proteomes" id="UP000183898"/>
    </source>
</evidence>
<dbReference type="InterPro" id="IPR000573">
    <property type="entry name" value="AconitaseA/IPMdHydase_ssu_swvl"/>
</dbReference>
<dbReference type="CDD" id="cd01580">
    <property type="entry name" value="AcnA_IRP_Swivel"/>
    <property type="match status" value="1"/>
</dbReference>
<comment type="catalytic activity">
    <reaction evidence="11">
        <text>citrate = D-threo-isocitrate</text>
        <dbReference type="Rhea" id="RHEA:10336"/>
        <dbReference type="ChEBI" id="CHEBI:15562"/>
        <dbReference type="ChEBI" id="CHEBI:16947"/>
        <dbReference type="EC" id="4.2.1.3"/>
    </reaction>
</comment>
<reference evidence="16 17" key="1">
    <citation type="submission" date="2016-10" db="EMBL/GenBank/DDBJ databases">
        <authorList>
            <person name="de Groot N.N."/>
        </authorList>
    </citation>
    <scope>NUCLEOTIDE SEQUENCE [LARGE SCALE GENOMIC DNA]</scope>
    <source>
        <strain evidence="16 17">Nl18</strain>
    </source>
</reference>
<dbReference type="AlphaFoldDB" id="A0A1H8G042"/>
<dbReference type="PROSITE" id="PS00450">
    <property type="entry name" value="ACONITASE_1"/>
    <property type="match status" value="1"/>
</dbReference>
<feature type="domain" description="Aconitase A/isopropylmalate dehydratase small subunit swivel" evidence="15">
    <location>
        <begin position="745"/>
        <end position="871"/>
    </location>
</feature>
<dbReference type="FunFam" id="3.20.19.10:FF:000001">
    <property type="entry name" value="Aconitate hydratase"/>
    <property type="match status" value="1"/>
</dbReference>
<comment type="pathway">
    <text evidence="2">Carbohydrate metabolism; tricarboxylic acid cycle; isocitrate from oxaloacetate: step 2/2.</text>
</comment>
<sequence>MAHNLFNTLKELSLPRGKKAKYYSLPALEAAGLGRISRLPISIRIVLEAVLRNCDNRKVTEAHVKRLADWQPTAPRLDEIPFVVSRIVLQDFTGVPLLVDLAAMRSTAKKMGKDPEMVEPLVPVDLVVDHSVQVDYYGTDDALKLNMEMEFHRNRERYQFIKWGMQAFDTFKVVPPGIGIVHQVNLEYLARGVHEKEGILYPDTLVGTDSHTTMINGIGVVGWGVGGIEAEAGMLGQPVYFLTPDVVGVNLTGKLSTGVTATDLVLTVTELLRKSGVVGKFVEFFGEGTASLTVPDRATIGNMAPEYGATMGFFPVDDATVEYFRGTGRSEEEVAAFQSYFKAQELYGVPRKGEIDYTRELELDLSTVKPSLAGPRRPQDRIELDNVKARFTELFSRPVMQGGYGRDAAALKLRYKVHSIEESDTGAEVADSASAERNTAAVRPGTERNITEMVNNRPILAPAEAPVYGANGLFDLAHADILIAAITSCTNTSNPSVLLAAGLLAKKAVEKGLSVKCHIKTSLAPGSRVVTEYLRETGLLPYLDKLGFNLAGYGCTTCIGNSGPLSVPIEETVVSNDLVCAAVLSGNRNFEARIHPNIRANFLASPPLVVAYALAGNMLKDLTAEPLGYGENGQPVWLADIWPRDDEIQSLMKFAANGETFRRLYSNLTQDHPLWNDISSVSGEVYDWPKSTYIAEPPFFQDFSLQPRPHNEIRSARALAIFGDSVTTDHISPAGSIKDTSPAGKYLLSSGVSKPDFNSYGARRGNHEVMMRGTFANVRIKNLMIPGSEGGITLHQPDGEQMSIYDAAMRYVADDIPTVVFGGEEYGSGSSRDWAAKGTQLLGVKAVIAKSFERIHRSNLIGMGVLPLQFKGDDSVESLGIQGNEAFDIEGLSSIRPQQDVTLVIRDNTGSRREIDLLCRIDTGIEIDYYQHGGILPYVLRELMKA</sequence>
<dbReference type="GO" id="GO:0046872">
    <property type="term" value="F:metal ion binding"/>
    <property type="evidence" value="ECO:0007669"/>
    <property type="project" value="UniProtKB-KW"/>
</dbReference>
<keyword evidence="6" id="KW-0004">4Fe-4S</keyword>
<proteinExistence type="inferred from homology"/>
<dbReference type="EC" id="4.2.1.3" evidence="4"/>
<evidence type="ECO:0000256" key="1">
    <source>
        <dbReference type="ARBA" id="ARBA00001966"/>
    </source>
</evidence>
<dbReference type="NCBIfam" id="NF009520">
    <property type="entry name" value="PRK12881.1"/>
    <property type="match status" value="1"/>
</dbReference>
<evidence type="ECO:0000256" key="5">
    <source>
        <dbReference type="ARBA" id="ARBA00019378"/>
    </source>
</evidence>
<dbReference type="Pfam" id="PF00330">
    <property type="entry name" value="Aconitase"/>
    <property type="match status" value="1"/>
</dbReference>
<dbReference type="PROSITE" id="PS01244">
    <property type="entry name" value="ACONITASE_2"/>
    <property type="match status" value="1"/>
</dbReference>
<dbReference type="RefSeq" id="WP_074745234.1">
    <property type="nucleotide sequence ID" value="NZ_FOCT01000004.1"/>
</dbReference>